<dbReference type="Proteomes" id="UP000799640">
    <property type="component" value="Unassembled WGS sequence"/>
</dbReference>
<dbReference type="EMBL" id="ML996702">
    <property type="protein sequence ID" value="KAF2397870.1"/>
    <property type="molecule type" value="Genomic_DNA"/>
</dbReference>
<dbReference type="Gene3D" id="3.50.50.60">
    <property type="entry name" value="FAD/NAD(P)-binding domain"/>
    <property type="match status" value="1"/>
</dbReference>
<proteinExistence type="predicted"/>
<dbReference type="PANTHER" id="PTHR10742:SF414">
    <property type="entry name" value="CONTAINING AMINE OXIDASE, PUTATIVE (AFU_ORTHOLOGUE AFUA_3G12150)-RELATED"/>
    <property type="match status" value="1"/>
</dbReference>
<dbReference type="InterPro" id="IPR036188">
    <property type="entry name" value="FAD/NAD-bd_sf"/>
</dbReference>
<evidence type="ECO:0000313" key="3">
    <source>
        <dbReference type="Proteomes" id="UP000799640"/>
    </source>
</evidence>
<evidence type="ECO:0000259" key="1">
    <source>
        <dbReference type="Pfam" id="PF01593"/>
    </source>
</evidence>
<dbReference type="GO" id="GO:0003682">
    <property type="term" value="F:chromatin binding"/>
    <property type="evidence" value="ECO:0007669"/>
    <property type="project" value="TreeGrafter"/>
</dbReference>
<dbReference type="PRINTS" id="PR00419">
    <property type="entry name" value="ADXRDTASE"/>
</dbReference>
<name>A0A6G1HPC8_9PEZI</name>
<dbReference type="AlphaFoldDB" id="A0A6G1HPC8"/>
<gene>
    <name evidence="2" type="ORF">EJ06DRAFT_141917</name>
</gene>
<dbReference type="Pfam" id="PF01593">
    <property type="entry name" value="Amino_oxidase"/>
    <property type="match status" value="2"/>
</dbReference>
<dbReference type="InterPro" id="IPR002937">
    <property type="entry name" value="Amino_oxidase"/>
</dbReference>
<organism evidence="2 3">
    <name type="scientific">Trichodelitschia bisporula</name>
    <dbReference type="NCBI Taxonomy" id="703511"/>
    <lineage>
        <taxon>Eukaryota</taxon>
        <taxon>Fungi</taxon>
        <taxon>Dikarya</taxon>
        <taxon>Ascomycota</taxon>
        <taxon>Pezizomycotina</taxon>
        <taxon>Dothideomycetes</taxon>
        <taxon>Dothideomycetes incertae sedis</taxon>
        <taxon>Phaeotrichales</taxon>
        <taxon>Phaeotrichaceae</taxon>
        <taxon>Trichodelitschia</taxon>
    </lineage>
</organism>
<sequence>MVLTPLKPPSLSTLRTPSLMAADLAATRPPPAAASEDLDSPISFNSASPPGPRVCVIGAGVAGLRAAEVLMKGGARVTVLEGRDRVGGRLAQATLDGHVVDLGPNWIHGTQDNPIHDLVRSTKTPTHTWGSRQLSFTPSGAPLPKETTTQVTEAMWSLVDTAFAHSNANWANIPSDMSLLDFIHTNIQNLPPFAPTPDGRSDAEKRLLVGRMAQLWGGYIGGTTAGQSLRFLWLEECLDGENLFCAGTYRKVLDVLTQPVLEGVEEVRFGAVVERVVTRPEGGVGVVTRGGREEVFDHVVVTAPLGWLKRHSDAFDPPLPQRVQLAIEALGYGNLEKIYVSFPRAFWDSPPSPTTDSSTIPAPVPPPSIATGFPPADIPTTDIPPADKPPTDDLPPHIQGFTTWLQPAYATATNPSSHAVEAFNLAALPEGTSHPTLLFYISGPLSSAWTTLATQTPTPPTTSSPILHLPAASHPLLPCLQPYLTRLPHYDATNPDHQPRSILSTHWAKDELAGEGSYTNFPVGVKDADGDIRALREGCPERGVWFAGEHTAPFVAVGTVTGAWWAGGGVGTRLLEMWEKEGGARKERE</sequence>
<dbReference type="InterPro" id="IPR050281">
    <property type="entry name" value="Flavin_monoamine_oxidase"/>
</dbReference>
<dbReference type="Gene3D" id="3.90.660.10">
    <property type="match status" value="1"/>
</dbReference>
<keyword evidence="3" id="KW-1185">Reference proteome</keyword>
<reference evidence="2" key="1">
    <citation type="journal article" date="2020" name="Stud. Mycol.">
        <title>101 Dothideomycetes genomes: a test case for predicting lifestyles and emergence of pathogens.</title>
        <authorList>
            <person name="Haridas S."/>
            <person name="Albert R."/>
            <person name="Binder M."/>
            <person name="Bloem J."/>
            <person name="Labutti K."/>
            <person name="Salamov A."/>
            <person name="Andreopoulos B."/>
            <person name="Baker S."/>
            <person name="Barry K."/>
            <person name="Bills G."/>
            <person name="Bluhm B."/>
            <person name="Cannon C."/>
            <person name="Castanera R."/>
            <person name="Culley D."/>
            <person name="Daum C."/>
            <person name="Ezra D."/>
            <person name="Gonzalez J."/>
            <person name="Henrissat B."/>
            <person name="Kuo A."/>
            <person name="Liang C."/>
            <person name="Lipzen A."/>
            <person name="Lutzoni F."/>
            <person name="Magnuson J."/>
            <person name="Mondo S."/>
            <person name="Nolan M."/>
            <person name="Ohm R."/>
            <person name="Pangilinan J."/>
            <person name="Park H.-J."/>
            <person name="Ramirez L."/>
            <person name="Alfaro M."/>
            <person name="Sun H."/>
            <person name="Tritt A."/>
            <person name="Yoshinaga Y."/>
            <person name="Zwiers L.-H."/>
            <person name="Turgeon B."/>
            <person name="Goodwin S."/>
            <person name="Spatafora J."/>
            <person name="Crous P."/>
            <person name="Grigoriev I."/>
        </authorList>
    </citation>
    <scope>NUCLEOTIDE SEQUENCE</scope>
    <source>
        <strain evidence="2">CBS 262.69</strain>
    </source>
</reference>
<accession>A0A6G1HPC8</accession>
<feature type="domain" description="Amine oxidase" evidence="1">
    <location>
        <begin position="61"/>
        <end position="354"/>
    </location>
</feature>
<feature type="domain" description="Amine oxidase" evidence="1">
    <location>
        <begin position="497"/>
        <end position="565"/>
    </location>
</feature>
<dbReference type="GO" id="GO:0050660">
    <property type="term" value="F:flavin adenine dinucleotide binding"/>
    <property type="evidence" value="ECO:0007669"/>
    <property type="project" value="TreeGrafter"/>
</dbReference>
<evidence type="ECO:0000313" key="2">
    <source>
        <dbReference type="EMBL" id="KAF2397870.1"/>
    </source>
</evidence>
<dbReference type="SUPFAM" id="SSF51905">
    <property type="entry name" value="FAD/NAD(P)-binding domain"/>
    <property type="match status" value="1"/>
</dbReference>
<protein>
    <submittedName>
        <fullName evidence="2">FAD/NAD(P)-binding domain-containing protein</fullName>
    </submittedName>
</protein>
<dbReference type="GO" id="GO:0006338">
    <property type="term" value="P:chromatin remodeling"/>
    <property type="evidence" value="ECO:0007669"/>
    <property type="project" value="TreeGrafter"/>
</dbReference>
<dbReference type="PANTHER" id="PTHR10742">
    <property type="entry name" value="FLAVIN MONOAMINE OXIDASE"/>
    <property type="match status" value="1"/>
</dbReference>
<dbReference type="OrthoDB" id="5046242at2759"/>
<dbReference type="SUPFAM" id="SSF54373">
    <property type="entry name" value="FAD-linked reductases, C-terminal domain"/>
    <property type="match status" value="1"/>
</dbReference>
<dbReference type="GO" id="GO:0016491">
    <property type="term" value="F:oxidoreductase activity"/>
    <property type="evidence" value="ECO:0007669"/>
    <property type="project" value="InterPro"/>
</dbReference>